<feature type="compositionally biased region" description="Basic residues" evidence="2">
    <location>
        <begin position="1886"/>
        <end position="1898"/>
    </location>
</feature>
<feature type="compositionally biased region" description="Low complexity" evidence="2">
    <location>
        <begin position="2017"/>
        <end position="2032"/>
    </location>
</feature>
<feature type="compositionally biased region" description="Basic residues" evidence="2">
    <location>
        <begin position="606"/>
        <end position="619"/>
    </location>
</feature>
<dbReference type="PANTHER" id="PTHR40641">
    <property type="entry name" value="INVOLUCRIN REPEAT PROTEIN (AFU_ORTHOLOGUE AFUA_2G08060)"/>
    <property type="match status" value="1"/>
</dbReference>
<feature type="compositionally biased region" description="Basic residues" evidence="2">
    <location>
        <begin position="2832"/>
        <end position="2848"/>
    </location>
</feature>
<feature type="region of interest" description="Disordered" evidence="2">
    <location>
        <begin position="848"/>
        <end position="924"/>
    </location>
</feature>
<feature type="compositionally biased region" description="Polar residues" evidence="2">
    <location>
        <begin position="4393"/>
        <end position="4402"/>
    </location>
</feature>
<feature type="region of interest" description="Disordered" evidence="2">
    <location>
        <begin position="585"/>
        <end position="758"/>
    </location>
</feature>
<feature type="compositionally biased region" description="Low complexity" evidence="2">
    <location>
        <begin position="4631"/>
        <end position="4644"/>
    </location>
</feature>
<reference evidence="3 4" key="1">
    <citation type="submission" date="2016-06" db="EMBL/GenBank/DDBJ databases">
        <authorList>
            <person name="Kjaerup R.B."/>
            <person name="Dalgaard T.S."/>
            <person name="Juul-Madsen H.R."/>
        </authorList>
    </citation>
    <scope>NUCLEOTIDE SEQUENCE [LARGE SCALE GENOMIC DNA]</scope>
    <source>
        <strain evidence="3 4">Pb300</strain>
    </source>
</reference>
<feature type="compositionally biased region" description="Basic and acidic residues" evidence="2">
    <location>
        <begin position="104"/>
        <end position="158"/>
    </location>
</feature>
<feature type="compositionally biased region" description="Basic residues" evidence="2">
    <location>
        <begin position="3479"/>
        <end position="3488"/>
    </location>
</feature>
<feature type="region of interest" description="Disordered" evidence="2">
    <location>
        <begin position="799"/>
        <end position="827"/>
    </location>
</feature>
<feature type="compositionally biased region" description="Basic and acidic residues" evidence="2">
    <location>
        <begin position="5216"/>
        <end position="5229"/>
    </location>
</feature>
<feature type="compositionally biased region" description="Basic and acidic residues" evidence="2">
    <location>
        <begin position="4646"/>
        <end position="4659"/>
    </location>
</feature>
<protein>
    <recommendedName>
        <fullName evidence="5">Involucrin repeat protein</fullName>
    </recommendedName>
</protein>
<feature type="compositionally biased region" description="Basic residues" evidence="2">
    <location>
        <begin position="3148"/>
        <end position="3161"/>
    </location>
</feature>
<feature type="compositionally biased region" description="Basic and acidic residues" evidence="2">
    <location>
        <begin position="1242"/>
        <end position="1252"/>
    </location>
</feature>
<dbReference type="VEuPathDB" id="FungiDB:PADG_11901"/>
<feature type="compositionally biased region" description="Basic and acidic residues" evidence="2">
    <location>
        <begin position="2000"/>
        <end position="2016"/>
    </location>
</feature>
<feature type="compositionally biased region" description="Low complexity" evidence="2">
    <location>
        <begin position="887"/>
        <end position="919"/>
    </location>
</feature>
<feature type="compositionally biased region" description="Basic and acidic residues" evidence="2">
    <location>
        <begin position="3170"/>
        <end position="3185"/>
    </location>
</feature>
<feature type="compositionally biased region" description="Basic and acidic residues" evidence="2">
    <location>
        <begin position="5194"/>
        <end position="5203"/>
    </location>
</feature>
<feature type="region of interest" description="Disordered" evidence="2">
    <location>
        <begin position="1405"/>
        <end position="1426"/>
    </location>
</feature>
<feature type="compositionally biased region" description="Acidic residues" evidence="2">
    <location>
        <begin position="2083"/>
        <end position="2092"/>
    </location>
</feature>
<feature type="compositionally biased region" description="Polar residues" evidence="2">
    <location>
        <begin position="3018"/>
        <end position="3031"/>
    </location>
</feature>
<feature type="compositionally biased region" description="Basic residues" evidence="2">
    <location>
        <begin position="1961"/>
        <end position="1978"/>
    </location>
</feature>
<feature type="region of interest" description="Disordered" evidence="2">
    <location>
        <begin position="4391"/>
        <end position="4422"/>
    </location>
</feature>
<feature type="compositionally biased region" description="Basic residues" evidence="2">
    <location>
        <begin position="4838"/>
        <end position="4850"/>
    </location>
</feature>
<feature type="region of interest" description="Disordered" evidence="2">
    <location>
        <begin position="1456"/>
        <end position="1484"/>
    </location>
</feature>
<feature type="region of interest" description="Disordered" evidence="2">
    <location>
        <begin position="1086"/>
        <end position="1219"/>
    </location>
</feature>
<feature type="region of interest" description="Disordered" evidence="2">
    <location>
        <begin position="1683"/>
        <end position="2309"/>
    </location>
</feature>
<feature type="compositionally biased region" description="Basic and acidic residues" evidence="2">
    <location>
        <begin position="5262"/>
        <end position="5282"/>
    </location>
</feature>
<sequence>MLFNLLKKANERPASSSSSKSRRRKDEHGHRSSTSGTGRKSTPSTSSRGDGRGIADDDYVPASSNYSSSRHDRDDVGRSTVSSYATADSKASFEEDYDRSIPGSRREERPANRNDEIDSRDDERGLDGRRIRYERSRSGDRDEKRYQLEKEREREEKPRRRAKSQVIINNPSEYSRSRAGPMSSGDQGIMGEISQPGFSQFPIQYDNTSLGAMPEPGPSLDSHQIPVSHPSQFPHQQISLCPSPSPGQAAEYYGDQGQSVASQPGVRPNPPSLIVGAEPHLMAASSTPNPPTEPSSMGQAGQAADYYGGASPTIHQQHNDGYGESVHYSQELSPKPSKPSKPSIPAAAAVAGVATYGIGSMLGGSNEHTAMTSSSCPNYHPPPPHQPQHQPQQPYYPPTNGSRPPKPNKHNSMPAVGAAMPGAVAGYAAATSHTPTFPRPNTFSGVAHHHQGQSVQLGPPGQPGSLAYHQRHHGPFRRFVNFWKDPEAVAQFEEYSEYIGVCKFCFEPGTSPRDAPRKHVPRRRRSSDEHLDSRVRVDKLSRYPSSSGDESRRKKSNKKSWLAAGLAGYVAKSLLEGKDGFDGSYSARSGQPASDAMSTSTTSLGKKSRTSRGTTKHSNRTSSPMGIVSHGYGRDDRSRYSGSGGRYSNGDDSYHRRRRSRSRSRSRSQSKSRERSSSGLKATTVAAGALGAASVLTSGSRRSRGRSPKNLSRGQYSSSNGSTIDISRSYGKPGLSGLASFFTAPSEKRPKAPKVPIVKEEVKKKEKARKGIFSLSSSFSAGSSASSFTSSSDDADLAFGTGFIGAPHSEKEKSRPERNEDHKVDDAALLGLGTTAVRLAASASYINYGKGRQDGSSSHSSRSPYSIYRHDSQPPVVSGPAEEDGWVSASDDSSPSSVDSALAYGGPSTSFSSSDSGTSKWGWRWGNKKKSLKTTKYQDHRYPDTRQHAQPPPVAGYSFPPQPLSTVGSLLSMQNVYPIPTQDPSQYDVTNKSSYSSSQPYVQPQASLLIGQASGPAHIQHPQPIVPVSQALYTTQAELAQSYDAPSGPPFLPRSSGESDNCCVTELQSGVGCGIAPLVDKAERSRYYRDSNQRSNSSPNARESELRRRDSSPVISHTRDESPRPKQHRRYTTSQVQFDLTEEQEDKERRQLRDEEERETRRTEREFRSHVEEERRERKKEKDGRGADWECETERQYEPLDRKTFDIDTGGGRRDVSTGSSWITPVATAAGAASIASLISELEERKRREERRQQRRKERRGYVDEREPGAEEREEEKRDHDSSAGPTGKDRVTETELEFDIKDIPATKIRLARKAAGRVAASPVHDNYADYFVPAEVLSGGDETSIHSHSDAGSPGSSSPNIILIEPRSVRLEREMAAMLAEEVRPLGVLPWPVPRLNLIHPTPPHSTEGSVIGEEHPPPPPVPPKVTVDVERDISPSRKSDSGIDIDEIGRVREVKGEVEVAETKSEQKPEPEPTPVTESHKVEEPLGKVAHLLEEPRTPQPVIAEVEDADIDEEIPLHKHIPGAFGNDFEFAATLAAGAALAGFNSAVVTEDPTYHQRDSPPGSEGEGVFTSPVAEAIFRGRGSPPGVQYTSRTYGYVEDEELGPSYGQFAQESVRDSYHSRAENFGVDVRESLKSADDASIHGLTPTAEDDKAEKNVEKMVMLLEKEKREISIVVKRESRNREETWESISEPEPPKKEQEPEKREILTGKVQGLAESPVVDKPVWPADALIDDHGFYDAEEGSPRQFESDANSKKEDREAVLAAADEDQERSSKKDDQTIEPRKPTIASTPFGPQEEEFDSQETKNPLRTDKDDYTADQRPSIPGNFFEEPKVSKKTKKKAKKAARDALMYNNNYFEPEVKSESPPTGVDPDPELEFETAKASNKKLKRNSKGKSKKFDLDEGDKSAASIDDNFSTFPARAIEENGKNDKDEADNGTESVAASVSVDADEDAESMKYSKSKLSKSSSKSKRRSKRHNEPFNENAPASASVVSSPARLVDDSKPERRKGMDGSKRSSSSGGSFFGFFGASKSRDSLAEEELRASARDELSETGVEDLEEASVSSSKRRRKKRSSKGRRECDELEGDDDDIGVGGSHVDDVEKEVLDSAHIDKIGEVGEMESPYQRRRKDRRHRYEEIVESGRSVDGQRNDSHSIRSDGHDHEDGDANKDYTEDQSFLGTRPEMPSTHDGASGLLDSTLQKHIGGNESRNPTPATTPRSQSRSRPVSSSPSSSNKKALSIQVDPRSTSHIVASPTAVPIHFRRPKPSSGVKKSAASASPGTLADLADSPTSKLGGGSKRPRSTEFKTSREFRPLWLVEQHGLRKLDRGPDEPYPALPSSKTTSRTSSVEVLKGYGLEQGFTPGVPYETQSFAERSPRIRPLSLQLDNDNALHDAYVLEAQLATPTAVSFCSAAHKKEKPKPEFHSPSELLLDPFWSQTQLPASPTQNLLPSPEITATGETVIAATDWDLDLENLLSLRRSLTASSQLGETLPPLPESRPPTSHSETGYKLLTGYADMDNSFPPLPESRPSTSHTQVGSQLTEGLSAGVVIGLGADVAANLVSPSLSKTRGRKGDIVAEGPHHATGNIEVIIATRKVSIQPTREVEPTSTSEIARERLHEVTDLADLDQGNRNQPMDSSAVEYLSSSLSETIVEVSEDSVPRTLAAEEEHQLQLEASTVSVPGVPISDAVPYKPLPRPADSILPDESVPSKSSKTRGDDIQLTSSMNSKMAKDNMIDAFENIEILPSGENISKVKHRSVYSEIEDDKCDASLMSEIKPSQENQDLVAVENSLRTDLLEPLERQPTGGLLIPEELSGQVTANSTDPVSEFSNPKKKGRKGKGKQKKKASKVVSQETKGESLTEPNQPPCEEELSSDRLRLLSDKAGDPTEETIMEFNAVNIHLPDSNDEELAEPAEGEFIPDLKQCSETETMEEVSPLDMEVYVSTFQLAKDLEPEHIPLPENVTELEELTENDYISHPSKHEHKGKLEHVSRLPGEKVQDPTPLPTRKLDLTELPLQANDSENEISLITEPNRSDQKEKLEVVISPPKRKAEGPAFQPPEEIDSATIPLQEDKEEIHGFLEAAEHPFGQPPPAAVEISQSADIVSEDYEDNSLLPKSLKSLASELSLGGEVPHIEFSVDNTERNTRQPNKKKGKKGKKGRKYTVGETETGDFKASEAEASKEVKSEQPAGTVDSSVQDIKELESVPQFPEGVDTGPPSEKATNESAEINATNYVSPHPIGEIDIQIDTSTKASKKQKRKDKEKQKLLEAPEGPPIQSGSSNDIPLVDIVTERSTEYEPKSEKLTAENDIVMGEATPAGLPNAISKDGQPVDDVHPLSQLKVVGDPIINARASPLAENYLTSQNTEQDIGRDCPTDTAIAGNALEPSLCNEELVSKELESDKLFQHDTPAIDTQKSKKGKKSRRKRQSVICGDEASGVEGFQPKSASLHGGDANEPQLEIEPLPFTSVSNPGTKASKSSKEKRKAKKDKKWTTDDPSTTEEHQLSKRLERADADATSEPLSHSRIVEIEALAKPTSYLHEDGIETSIAELSEAQSFSIRDASDMPAIPGAWADDGDQVLYTSGIDNETVSRNAPPANDDGNEFQILKNKNKMSKKKCRFSDWTDESTSLQIEMKDISESTTPDPLRQLRKPSTASSELPEATIPKSESFQVAPEFTPAQSISDAENSQESFTQAGHIESSNCTYTTSEIPRDFMHEPVSPKPEGDSFKDSPLQPSVIDGDKLLDVITKSERRSSGNENGLVSVSEEREELRSKPPNPGGPKTEVVIQAGVGEVRAVGETTEDLIVLTTDDSVPSDDPVSKTLTMTEVHALSFSVEEAAPLFPQLSPQPPVSEDFDCVIENATNNDSNSVLEQGNIVISPTKEIDLLAFDEPLVALRVESKKQPQTKDEDRHISSNMDAQNLMGAYLSDVMFSEDILLSALPESCDPNSTKPDIGPLPDPQLNSEPDSWNAMSTEKGKKKYNKKSRDTHENRTPTTNEPNTNPFTDTATTFDPGELILELTNENIDRKACDWDVPITKKDKEKNTKSLHLEESSFPTQSTKILHITENPSFASADAEYEGRDILLSVTSTDEGKKNNTIDPVLQESNVIPGKRLVGDHVASEENEVQFEQREADSLNVWATNLENGDNKNKEMDSAFGKDKVISDNHSSENFANVLDDANPSGATHLNAEQKEVDGWSTTSTKKGKTKNRKTQAVQDDPSPLAVPEPQTQMEFDPQTELSHQEWNSTSEKPGKKIGKSRDGQPEGTLVAESLHLLPKTTEPEPSKSPSRGASKKEKKAKKKGKREFWGTNDDDKDDVVKAIQVPDEPFNTINRGPALPTETQTTEAQALTGVHATEAQIIVAEKFEKDDFPALEKTARSLALEQKLEVANEIKETQSGVDNGSSLPAPANPELNPHETKGDYADENYKDNVWEGLSNKKILKKDKKNKKGTRHAVDVEEKVEKPVEDVKEVAEPSQEAVPQESASLKRFLSKKEKKKKQLLKFDESTTQPELLPILDVSATEISPEKDDGFTEVPQNPEPTESPIRKGVFDEPQNEDYDYWPSIDWLQDKALNSQSKPKELDTSSLDLLLSGDEPNPREDHFTQQSPHSPKLVDNSIGDFDEDASLVGQSGGDKSAADSLLSSSSKRVPPEHKCVSDHRPESVLNSELPSISLDADVGTEALLEDFDVAGLLKENLSERLPSPLSVPQSPDAVLALEKGPAIESPENMEGAHPSIGFSAVTISDDFWAVGGSKQKKSKKGKGKKKALEQEGWEILSHSGPLADDPADTEPPGCNTTKALPEMFVESPAAATHVEAVEPPIAPVITRMKDDNDSFCGVSGKKGKNGKGLKKRQKDQQDVHVDEGRAPHQLLAETLETHASKEVTSSRSHLEEHDKSQPSGVVASVFPFLERVSRRYPSEDAASKETPTQEIQSASTKDYIFPLLSDLKIDAEVVSKFEDSVKCRPSLDPIPEIPAAVGDYDHSIDVSYKHSEPELPVIKHTLERRPSFLDSISERRSSSPSFLSSPLTRVDVEHSRPVSHKPAGRELSQSSTVYQDSKSLQSGSSVILPAISLRRQKETGASPKIPPLEQPHSIFGGPFGLGGDHDVMVSPPRTPLATIKEHVPTDSPRNARNRELSDVGSRDRGVKAARHTENPHPAFGPKHVSPPRKFNHASTPSHSSSDAAADRGLASQLDTLDIPKKGRVDRFPTSQRRSPGNPHPHEWTTSPEHRETSQSLSVGSTVSSGGSPVPGLRRVPSTSSTDLRAASKHDKITRSMSRDSERDVEGIASSSHYDPVIDKGKRPVRGMEDVYVDKLTMDAESQEGWGDVPGSSPRSPTRPQSMRRRRSLQHLQDLETRVDHLVSENRLLSTQKANAEKFLESQTIAQRQAERALQTRDQDICSKDLEILQLKNTLEWFKKEIARLIETNDVLTATNTGLVASHASEMRQHAESKQHLFESQQGLRELQDEHSQLSADLEGIVQNEINNILAEKNAELEHLRSELANARDKVKELQIQIMETMADDVLVFRDEDYFDAQCQKLCQHVQQWVLRFSKFSDMRLCRLTSALRDEKVAARFANAILDGSDVDTYLSDRVRRRDVFMSVVMTLVWEYIFTRYLFGMDREQRQKLKTLEKQLSEVGPPSAVQQWRATTLALLAKRQAFHEQRSSDTEAVVQEIYYTLSKLLPPPRDLESTMLESLRNVMRAAVDLSIEMRTQRAEYIMLPPLQPEHNANGELARKVHFKAALMNERSGETTSNEELEAQEAVVRIVLFPLVVKKCSDEGDGDEEIVVCPAQVLVARPGKDKKVVRVLSGDRMSIDQTNQSIQSLPSISIDPGNVI</sequence>
<feature type="compositionally biased region" description="Basic and acidic residues" evidence="2">
    <location>
        <begin position="3498"/>
        <end position="3512"/>
    </location>
</feature>
<feature type="compositionally biased region" description="Basic and acidic residues" evidence="2">
    <location>
        <begin position="3737"/>
        <end position="3753"/>
    </location>
</feature>
<feature type="compositionally biased region" description="Basic and acidic residues" evidence="2">
    <location>
        <begin position="1102"/>
        <end position="1124"/>
    </location>
</feature>
<evidence type="ECO:0000313" key="3">
    <source>
        <dbReference type="EMBL" id="ODH40213.1"/>
    </source>
</evidence>
<feature type="compositionally biased region" description="Basic and acidic residues" evidence="2">
    <location>
        <begin position="1773"/>
        <end position="1787"/>
    </location>
</feature>
<feature type="region of interest" description="Disordered" evidence="2">
    <location>
        <begin position="2691"/>
        <end position="2720"/>
    </location>
</feature>
<feature type="region of interest" description="Disordered" evidence="2">
    <location>
        <begin position="4170"/>
        <end position="4341"/>
    </location>
</feature>
<feature type="compositionally biased region" description="Basic and acidic residues" evidence="2">
    <location>
        <begin position="2147"/>
        <end position="2173"/>
    </location>
</feature>
<feature type="compositionally biased region" description="Polar residues" evidence="2">
    <location>
        <begin position="229"/>
        <end position="242"/>
    </location>
</feature>
<comment type="caution">
    <text evidence="3">The sequence shown here is derived from an EMBL/GenBank/DDBJ whole genome shotgun (WGS) entry which is preliminary data.</text>
</comment>
<dbReference type="InterPro" id="IPR053268">
    <property type="entry name" value="Woronin_anchor"/>
</dbReference>
<feature type="region of interest" description="Disordered" evidence="2">
    <location>
        <begin position="2487"/>
        <end position="2508"/>
    </location>
</feature>
<feature type="compositionally biased region" description="Basic and acidic residues" evidence="2">
    <location>
        <begin position="1146"/>
        <end position="1216"/>
    </location>
</feature>
<feature type="region of interest" description="Disordered" evidence="2">
    <location>
        <begin position="4572"/>
        <end position="4659"/>
    </location>
</feature>
<feature type="region of interest" description="Disordered" evidence="2">
    <location>
        <begin position="5008"/>
        <end position="5056"/>
    </location>
</feature>
<organism evidence="3 4">
    <name type="scientific">Paracoccidioides brasiliensis</name>
    <dbReference type="NCBI Taxonomy" id="121759"/>
    <lineage>
        <taxon>Eukaryota</taxon>
        <taxon>Fungi</taxon>
        <taxon>Dikarya</taxon>
        <taxon>Ascomycota</taxon>
        <taxon>Pezizomycotina</taxon>
        <taxon>Eurotiomycetes</taxon>
        <taxon>Eurotiomycetidae</taxon>
        <taxon>Onygenales</taxon>
        <taxon>Ajellomycetaceae</taxon>
        <taxon>Paracoccidioides</taxon>
    </lineage>
</organism>
<feature type="region of interest" description="Disordered" evidence="2">
    <location>
        <begin position="4775"/>
        <end position="4795"/>
    </location>
</feature>
<feature type="compositionally biased region" description="Low complexity" evidence="2">
    <location>
        <begin position="2267"/>
        <end position="2281"/>
    </location>
</feature>
<feature type="region of interest" description="Disordered" evidence="2">
    <location>
        <begin position="3229"/>
        <end position="3285"/>
    </location>
</feature>
<feature type="region of interest" description="Disordered" evidence="2">
    <location>
        <begin position="3624"/>
        <end position="3782"/>
    </location>
</feature>
<feature type="region of interest" description="Disordered" evidence="2">
    <location>
        <begin position="1241"/>
        <end position="1296"/>
    </location>
</feature>
<feature type="compositionally biased region" description="Basic and acidic residues" evidence="2">
    <location>
        <begin position="1456"/>
        <end position="1473"/>
    </location>
</feature>
<feature type="region of interest" description="Disordered" evidence="2">
    <location>
        <begin position="2976"/>
        <end position="3062"/>
    </location>
</feature>
<feature type="compositionally biased region" description="Basic and acidic residues" evidence="2">
    <location>
        <begin position="526"/>
        <end position="541"/>
    </location>
</feature>
<feature type="region of interest" description="Disordered" evidence="2">
    <location>
        <begin position="3134"/>
        <end position="3197"/>
    </location>
</feature>
<feature type="region of interest" description="Disordered" evidence="2">
    <location>
        <begin position="2815"/>
        <end position="2873"/>
    </location>
</feature>
<feature type="region of interest" description="Disordered" evidence="2">
    <location>
        <begin position="2517"/>
        <end position="2536"/>
    </location>
</feature>
<feature type="compositionally biased region" description="Low complexity" evidence="2">
    <location>
        <begin position="2212"/>
        <end position="2234"/>
    </location>
</feature>
<feature type="compositionally biased region" description="Low complexity" evidence="2">
    <location>
        <begin position="32"/>
        <end position="48"/>
    </location>
</feature>
<feature type="region of interest" description="Disordered" evidence="2">
    <location>
        <begin position="5115"/>
        <end position="5298"/>
    </location>
</feature>
<feature type="region of interest" description="Disordered" evidence="2">
    <location>
        <begin position="5317"/>
        <end position="5343"/>
    </location>
</feature>
<feature type="region of interest" description="Disordered" evidence="2">
    <location>
        <begin position="4440"/>
        <end position="4483"/>
    </location>
</feature>
<dbReference type="VEuPathDB" id="FungiDB:PABG_04641"/>
<feature type="region of interest" description="Disordered" evidence="2">
    <location>
        <begin position="2323"/>
        <end position="2348"/>
    </location>
</feature>
<feature type="compositionally biased region" description="Basic and acidic residues" evidence="2">
    <location>
        <begin position="2098"/>
        <end position="2117"/>
    </location>
</feature>
<dbReference type="Proteomes" id="UP000242814">
    <property type="component" value="Unassembled WGS sequence"/>
</dbReference>
<feature type="region of interest" description="Disordered" evidence="2">
    <location>
        <begin position="3204"/>
        <end position="3223"/>
    </location>
</feature>
<feature type="compositionally biased region" description="Basic and acidic residues" evidence="2">
    <location>
        <begin position="1260"/>
        <end position="1296"/>
    </location>
</feature>
<feature type="compositionally biased region" description="Polar residues" evidence="2">
    <location>
        <begin position="366"/>
        <end position="377"/>
    </location>
</feature>
<evidence type="ECO:0000313" key="4">
    <source>
        <dbReference type="Proteomes" id="UP000242814"/>
    </source>
</evidence>
<feature type="compositionally biased region" description="Basic and acidic residues" evidence="2">
    <location>
        <begin position="808"/>
        <end position="826"/>
    </location>
</feature>
<feature type="compositionally biased region" description="Low complexity" evidence="2">
    <location>
        <begin position="856"/>
        <end position="867"/>
    </location>
</feature>
<feature type="compositionally biased region" description="Polar residues" evidence="2">
    <location>
        <begin position="2816"/>
        <end position="2830"/>
    </location>
</feature>
<gene>
    <name evidence="3" type="ORF">ACO22_01666</name>
</gene>
<feature type="compositionally biased region" description="Basic residues" evidence="2">
    <location>
        <begin position="516"/>
        <end position="525"/>
    </location>
</feature>
<feature type="compositionally biased region" description="Polar residues" evidence="2">
    <location>
        <begin position="4225"/>
        <end position="4247"/>
    </location>
</feature>
<feature type="compositionally biased region" description="Basic residues" evidence="2">
    <location>
        <begin position="2067"/>
        <end position="2077"/>
    </location>
</feature>
<feature type="compositionally biased region" description="Basic residues" evidence="2">
    <location>
        <begin position="655"/>
        <end position="670"/>
    </location>
</feature>
<feature type="compositionally biased region" description="Basic and acidic residues" evidence="2">
    <location>
        <begin position="1805"/>
        <end position="1820"/>
    </location>
</feature>
<feature type="compositionally biased region" description="Basic and acidic residues" evidence="2">
    <location>
        <begin position="4451"/>
        <end position="4470"/>
    </location>
</feature>
<feature type="region of interest" description="Disordered" evidence="2">
    <location>
        <begin position="4497"/>
        <end position="4556"/>
    </location>
</feature>
<feature type="compositionally biased region" description="Basic and acidic residues" evidence="2">
    <location>
        <begin position="5129"/>
        <end position="5151"/>
    </location>
</feature>
<feature type="compositionally biased region" description="Basic and acidic residues" evidence="2">
    <location>
        <begin position="1750"/>
        <end position="1763"/>
    </location>
</feature>
<feature type="compositionally biased region" description="Basic and acidic residues" evidence="2">
    <location>
        <begin position="1899"/>
        <end position="1908"/>
    </location>
</feature>
<feature type="region of interest" description="Disordered" evidence="2">
    <location>
        <begin position="365"/>
        <end position="417"/>
    </location>
</feature>
<feature type="compositionally biased region" description="Polar residues" evidence="2">
    <location>
        <begin position="5044"/>
        <end position="5056"/>
    </location>
</feature>
<feature type="region of interest" description="Disordered" evidence="2">
    <location>
        <begin position="3399"/>
        <end position="3521"/>
    </location>
</feature>
<feature type="region of interest" description="Disordered" evidence="2">
    <location>
        <begin position="3359"/>
        <end position="3385"/>
    </location>
</feature>
<feature type="compositionally biased region" description="Basic and acidic residues" evidence="2">
    <location>
        <begin position="3259"/>
        <end position="3268"/>
    </location>
</feature>
<feature type="compositionally biased region" description="Low complexity" evidence="2">
    <location>
        <begin position="5230"/>
        <end position="5249"/>
    </location>
</feature>
<feature type="region of interest" description="Disordered" evidence="2">
    <location>
        <begin position="1342"/>
        <end position="1362"/>
    </location>
</feature>
<feature type="region of interest" description="Disordered" evidence="2">
    <location>
        <begin position="1"/>
        <end position="344"/>
    </location>
</feature>
<feature type="compositionally biased region" description="Basic and acidic residues" evidence="2">
    <location>
        <begin position="4412"/>
        <end position="4422"/>
    </location>
</feature>
<feature type="compositionally biased region" description="Polar residues" evidence="2">
    <location>
        <begin position="196"/>
        <end position="210"/>
    </location>
</feature>
<feature type="compositionally biased region" description="Basic and acidic residues" evidence="2">
    <location>
        <begin position="3032"/>
        <end position="3041"/>
    </location>
</feature>
<feature type="compositionally biased region" description="Polar residues" evidence="2">
    <location>
        <begin position="2339"/>
        <end position="2348"/>
    </location>
</feature>
<feature type="compositionally biased region" description="Low complexity" evidence="2">
    <location>
        <begin position="3991"/>
        <end position="4005"/>
    </location>
</feature>
<feature type="compositionally biased region" description="Low complexity" evidence="2">
    <location>
        <begin position="1987"/>
        <end position="1998"/>
    </location>
</feature>
<feature type="compositionally biased region" description="Basic residues" evidence="2">
    <location>
        <begin position="1837"/>
        <end position="1846"/>
    </location>
</feature>
<feature type="region of interest" description="Disordered" evidence="2">
    <location>
        <begin position="4822"/>
        <end position="4899"/>
    </location>
</feature>
<dbReference type="PANTHER" id="PTHR40641:SF2">
    <property type="entry name" value="INVOLUCRIN REPEAT PROTEIN"/>
    <property type="match status" value="1"/>
</dbReference>
<feature type="region of interest" description="Disordered" evidence="2">
    <location>
        <begin position="3941"/>
        <end position="4006"/>
    </location>
</feature>
<proteinExistence type="predicted"/>
<feature type="compositionally biased region" description="Basic residues" evidence="2">
    <location>
        <begin position="4292"/>
        <end position="4301"/>
    </location>
</feature>
<dbReference type="VEuPathDB" id="FungiDB:PADG_11900"/>
<feature type="compositionally biased region" description="Basic and acidic residues" evidence="2">
    <location>
        <begin position="2033"/>
        <end position="2051"/>
    </location>
</feature>
<feature type="compositionally biased region" description="Basic residues" evidence="2">
    <location>
        <begin position="4440"/>
        <end position="4450"/>
    </location>
</feature>
<accession>A0A1D2JL66</accession>
<feature type="coiled-coil region" evidence="1">
    <location>
        <begin position="5460"/>
        <end position="5520"/>
    </location>
</feature>
<feature type="compositionally biased region" description="Basic and acidic residues" evidence="2">
    <location>
        <begin position="4851"/>
        <end position="4863"/>
    </location>
</feature>
<feature type="compositionally biased region" description="Low complexity" evidence="2">
    <location>
        <begin position="1351"/>
        <end position="1360"/>
    </location>
</feature>
<keyword evidence="1" id="KW-0175">Coiled coil</keyword>
<evidence type="ECO:0008006" key="5">
    <source>
        <dbReference type="Google" id="ProtNLM"/>
    </source>
</evidence>
<feature type="compositionally biased region" description="Basic and acidic residues" evidence="2">
    <location>
        <begin position="1924"/>
        <end position="1933"/>
    </location>
</feature>
<feature type="compositionally biased region" description="Basic and acidic residues" evidence="2">
    <location>
        <begin position="1696"/>
        <end position="1710"/>
    </location>
</feature>
<feature type="compositionally biased region" description="Polar residues" evidence="2">
    <location>
        <begin position="709"/>
        <end position="726"/>
    </location>
</feature>
<evidence type="ECO:0000256" key="2">
    <source>
        <dbReference type="SAM" id="MobiDB-lite"/>
    </source>
</evidence>
<feature type="compositionally biased region" description="Polar residues" evidence="2">
    <location>
        <begin position="3959"/>
        <end position="3971"/>
    </location>
</feature>
<evidence type="ECO:0000256" key="1">
    <source>
        <dbReference type="SAM" id="Coils"/>
    </source>
</evidence>
<feature type="compositionally biased region" description="Basic residues" evidence="2">
    <location>
        <begin position="3415"/>
        <end position="3426"/>
    </location>
</feature>
<feature type="region of interest" description="Disordered" evidence="2">
    <location>
        <begin position="510"/>
        <end position="558"/>
    </location>
</feature>
<feature type="compositionally biased region" description="Polar residues" evidence="2">
    <location>
        <begin position="5169"/>
        <end position="5179"/>
    </location>
</feature>
<feature type="compositionally biased region" description="Low complexity" evidence="2">
    <location>
        <begin position="4581"/>
        <end position="4591"/>
    </location>
</feature>
<feature type="compositionally biased region" description="Low complexity" evidence="2">
    <location>
        <begin position="294"/>
        <end position="310"/>
    </location>
</feature>
<name>A0A1D2JL66_PARBR</name>
<feature type="compositionally biased region" description="Polar residues" evidence="2">
    <location>
        <begin position="586"/>
        <end position="605"/>
    </location>
</feature>
<dbReference type="EMBL" id="LZYO01000043">
    <property type="protein sequence ID" value="ODH40213.1"/>
    <property type="molecule type" value="Genomic_DNA"/>
</dbReference>
<feature type="compositionally biased region" description="Polar residues" evidence="2">
    <location>
        <begin position="3676"/>
        <end position="3707"/>
    </location>
</feature>
<feature type="compositionally biased region" description="Low complexity" evidence="2">
    <location>
        <begin position="682"/>
        <end position="700"/>
    </location>
</feature>
<feature type="compositionally biased region" description="Basic and acidic residues" evidence="2">
    <location>
        <begin position="2985"/>
        <end position="2999"/>
    </location>
</feature>